<keyword evidence="1" id="KW-1133">Transmembrane helix</keyword>
<dbReference type="GO" id="GO:0006145">
    <property type="term" value="P:purine nucleobase catabolic process"/>
    <property type="evidence" value="ECO:0007669"/>
    <property type="project" value="TreeGrafter"/>
</dbReference>
<organism evidence="3 4">
    <name type="scientific">Gigaspora margarita</name>
    <dbReference type="NCBI Taxonomy" id="4874"/>
    <lineage>
        <taxon>Eukaryota</taxon>
        <taxon>Fungi</taxon>
        <taxon>Fungi incertae sedis</taxon>
        <taxon>Mucoromycota</taxon>
        <taxon>Glomeromycotina</taxon>
        <taxon>Glomeromycetes</taxon>
        <taxon>Diversisporales</taxon>
        <taxon>Gigasporaceae</taxon>
        <taxon>Gigaspora</taxon>
    </lineage>
</organism>
<dbReference type="EMBL" id="WTPW01002898">
    <property type="protein sequence ID" value="KAF0361215.1"/>
    <property type="molecule type" value="Genomic_DNA"/>
</dbReference>
<keyword evidence="1" id="KW-0472">Membrane</keyword>
<keyword evidence="1" id="KW-0812">Transmembrane</keyword>
<dbReference type="InterPro" id="IPR050138">
    <property type="entry name" value="DHOase/Allantoinase_Hydrolase"/>
</dbReference>
<feature type="transmembrane region" description="Helical" evidence="1">
    <location>
        <begin position="30"/>
        <end position="47"/>
    </location>
</feature>
<dbReference type="Pfam" id="PF01979">
    <property type="entry name" value="Amidohydro_1"/>
    <property type="match status" value="1"/>
</dbReference>
<dbReference type="Gene3D" id="3.20.20.140">
    <property type="entry name" value="Metal-dependent hydrolases"/>
    <property type="match status" value="2"/>
</dbReference>
<dbReference type="AlphaFoldDB" id="A0A8H3WYY5"/>
<keyword evidence="3" id="KW-0378">Hydrolase</keyword>
<dbReference type="OrthoDB" id="10258955at2759"/>
<dbReference type="PANTHER" id="PTHR43668">
    <property type="entry name" value="ALLANTOINASE"/>
    <property type="match status" value="1"/>
</dbReference>
<dbReference type="Proteomes" id="UP000439903">
    <property type="component" value="Unassembled WGS sequence"/>
</dbReference>
<dbReference type="GO" id="GO:0005737">
    <property type="term" value="C:cytoplasm"/>
    <property type="evidence" value="ECO:0007669"/>
    <property type="project" value="TreeGrafter"/>
</dbReference>
<protein>
    <submittedName>
        <fullName evidence="3">Composite domain of metallo-dependent hydrolase</fullName>
    </submittedName>
</protein>
<dbReference type="PANTHER" id="PTHR43668:SF5">
    <property type="entry name" value="AMIDOHYDROLASE 3 DOMAIN-CONTAINING PROTEIN"/>
    <property type="match status" value="1"/>
</dbReference>
<evidence type="ECO:0000256" key="1">
    <source>
        <dbReference type="SAM" id="Phobius"/>
    </source>
</evidence>
<dbReference type="SUPFAM" id="SSF51556">
    <property type="entry name" value="Metallo-dependent hydrolases"/>
    <property type="match status" value="1"/>
</dbReference>
<dbReference type="SUPFAM" id="SSF51338">
    <property type="entry name" value="Composite domain of metallo-dependent hydrolases"/>
    <property type="match status" value="2"/>
</dbReference>
<dbReference type="GO" id="GO:0004038">
    <property type="term" value="F:allantoinase activity"/>
    <property type="evidence" value="ECO:0007669"/>
    <property type="project" value="TreeGrafter"/>
</dbReference>
<proteinExistence type="predicted"/>
<name>A0A8H3WYY5_GIGMA</name>
<gene>
    <name evidence="3" type="ORF">F8M41_014179</name>
</gene>
<dbReference type="InterPro" id="IPR032466">
    <property type="entry name" value="Metal_Hydrolase"/>
</dbReference>
<evidence type="ECO:0000259" key="2">
    <source>
        <dbReference type="Pfam" id="PF01979"/>
    </source>
</evidence>
<dbReference type="InterPro" id="IPR006680">
    <property type="entry name" value="Amidohydro-rel"/>
</dbReference>
<feature type="domain" description="Amidohydrolase-related" evidence="2">
    <location>
        <begin position="406"/>
        <end position="495"/>
    </location>
</feature>
<dbReference type="InterPro" id="IPR011059">
    <property type="entry name" value="Metal-dep_hydrolase_composite"/>
</dbReference>
<evidence type="ECO:0000313" key="3">
    <source>
        <dbReference type="EMBL" id="KAF0361215.1"/>
    </source>
</evidence>
<keyword evidence="4" id="KW-1185">Reference proteome</keyword>
<reference evidence="3 4" key="1">
    <citation type="journal article" date="2019" name="Environ. Microbiol.">
        <title>At the nexus of three kingdoms: the genome of the mycorrhizal fungus Gigaspora margarita provides insights into plant, endobacterial and fungal interactions.</title>
        <authorList>
            <person name="Venice F."/>
            <person name="Ghignone S."/>
            <person name="Salvioli di Fossalunga A."/>
            <person name="Amselem J."/>
            <person name="Novero M."/>
            <person name="Xianan X."/>
            <person name="Sedzielewska Toro K."/>
            <person name="Morin E."/>
            <person name="Lipzen A."/>
            <person name="Grigoriev I.V."/>
            <person name="Henrissat B."/>
            <person name="Martin F.M."/>
            <person name="Bonfante P."/>
        </authorList>
    </citation>
    <scope>NUCLEOTIDE SEQUENCE [LARGE SCALE GENOMIC DNA]</scope>
    <source>
        <strain evidence="3 4">BEG34</strain>
    </source>
</reference>
<dbReference type="Gene3D" id="2.30.40.10">
    <property type="entry name" value="Urease, subunit C, domain 1"/>
    <property type="match status" value="1"/>
</dbReference>
<sequence length="943" mass="103642">MPENLKEYIQINGYFNPYKSPFHALRPKKLFSTILICGIFSILFMLYDIHSVPYKFAQHSVGISKESYKNGVNKCNMIKRAKPDNKFTRTSNPRFVPGTKTIILKNGKILNGKGDCILGDIIIKNGLIHDIGPNLTDKDAIVIDVKEKFITPGLIDMHSHVAIESWPFLPTTYDSNEATDPTTPYVRAQDAIDPSDPGIRIVASGGVTTSLVLPGSANLIGGEGFVIKMRSVDTLSVDDMGINANIDPEKERAWRWLKMACGENPKRRYGSAGRMPSTRLGEAWLFRKFFNEARTLMQKQDDWCKAAEKLNDDEQLNSYFPEELRLESLVALLRGDVKLNVHCYETYDIEAFIRHSLEFNFTISALHHALDAYRIPEIIKNRVKNNITIATFSNLWGYKKEAFQASTKSLKILADAQIPVALKSDHDIINAQTLMFEASKANYYGLGEHLSLAAVTSVPAKALGLDHRIGHISKGYDADVVVWDSYPLDLGATPLEVYIDGIPQFNTSSYILGNDTLKKSPSNNINPSIPKSNFTRKPAKSRLTSSVVLKNVGKIFVDKDHIIDATSSTQGDINIIVKDGIVECIGINCTEPDHISSYEVIDLNGGYVLPGFIGVTPSLGLSEIDSEPSTTDGIVTAVSNPNDAEKIIDAIDGLKLGGKHLEVAYKAGILTAVTAPLSSKGVFIGVSMAFETDGNSVLDYDPNSIVKEHVALHAQIGAEFKYPTIPTVSGQIALIRKTLLKNLKQDNIFGRAARGDIPLVIRTHSKDEIASLIRLKIQIENNGGNLNLVILGGTEAHMLAVELAKHKIPVILIPPRPTPKLWTAQHALTGAPITNTTGIDILHANKVIVGMGVIETGLERNLIWDAGWASINSKGGISEKDSFGFISWNLEEIFGLNRRNRRLMKGNIANFIAYDGNPFDMNTRVKIVAGGGKSKILIDPQQD</sequence>
<comment type="caution">
    <text evidence="3">The sequence shown here is derived from an EMBL/GenBank/DDBJ whole genome shotgun (WGS) entry which is preliminary data.</text>
</comment>
<evidence type="ECO:0000313" key="4">
    <source>
        <dbReference type="Proteomes" id="UP000439903"/>
    </source>
</evidence>
<accession>A0A8H3WYY5</accession>